<dbReference type="RefSeq" id="WP_075859321.1">
    <property type="nucleotide sequence ID" value="NZ_BDJK01000020.1"/>
</dbReference>
<dbReference type="PANTHER" id="PTHR30028">
    <property type="entry name" value="UPF0014 INNER MEMBRANE PROTEIN YBBM-RELATED"/>
    <property type="match status" value="1"/>
</dbReference>
<evidence type="ECO:0000313" key="7">
    <source>
        <dbReference type="EMBL" id="GAV22865.1"/>
    </source>
</evidence>
<feature type="transmembrane region" description="Helical" evidence="6">
    <location>
        <begin position="88"/>
        <end position="111"/>
    </location>
</feature>
<feature type="transmembrane region" description="Helical" evidence="6">
    <location>
        <begin position="187"/>
        <end position="208"/>
    </location>
</feature>
<comment type="caution">
    <text evidence="7">The sequence shown here is derived from an EMBL/GenBank/DDBJ whole genome shotgun (WGS) entry which is preliminary data.</text>
</comment>
<dbReference type="GO" id="GO:0005886">
    <property type="term" value="C:plasma membrane"/>
    <property type="evidence" value="ECO:0007669"/>
    <property type="project" value="TreeGrafter"/>
</dbReference>
<evidence type="ECO:0000256" key="6">
    <source>
        <dbReference type="SAM" id="Phobius"/>
    </source>
</evidence>
<evidence type="ECO:0000256" key="2">
    <source>
        <dbReference type="ARBA" id="ARBA00005268"/>
    </source>
</evidence>
<dbReference type="STRING" id="870242.cpu_13750"/>
<feature type="transmembrane region" description="Helical" evidence="6">
    <location>
        <begin position="58"/>
        <end position="76"/>
    </location>
</feature>
<keyword evidence="5 6" id="KW-0472">Membrane</keyword>
<name>A0A1L8CV86_9THEO</name>
<protein>
    <submittedName>
        <fullName evidence="7">ABC transporter, permease protein</fullName>
    </submittedName>
</protein>
<keyword evidence="8" id="KW-1185">Reference proteome</keyword>
<sequence length="248" mass="26937">MSNWSLALSFSLVILAIAVSKKEQLFLEKDLLVGSVRAVVQLVAVGYVLKFIFAQNNFWFTTGLLLVMVLNAAYIAGKRGEGIKNSHLISFGAIMLGLIVTLGTLIAFRAISYKPSQAIPVSGMIVGNAMVAVGLVFRSLKQTFRDRREEVEVKLSLGAPPREAAFSLIRESIKTAMLPTVDQMKTLGIVQLPGMMTGLILAGANPLLAIKYQIMVAFMLAGAVTVAAYVASYFAYRGFFNEDYQIVS</sequence>
<dbReference type="InterPro" id="IPR005226">
    <property type="entry name" value="UPF0014_fam"/>
</dbReference>
<gene>
    <name evidence="7" type="ORF">cpu_13750</name>
</gene>
<dbReference type="Pfam" id="PF03649">
    <property type="entry name" value="UPF0014"/>
    <property type="match status" value="1"/>
</dbReference>
<keyword evidence="3 6" id="KW-0812">Transmembrane</keyword>
<feature type="transmembrane region" description="Helical" evidence="6">
    <location>
        <begin position="214"/>
        <end position="236"/>
    </location>
</feature>
<dbReference type="EMBL" id="BDJK01000020">
    <property type="protein sequence ID" value="GAV22865.1"/>
    <property type="molecule type" value="Genomic_DNA"/>
</dbReference>
<dbReference type="OrthoDB" id="9791807at2"/>
<dbReference type="AlphaFoldDB" id="A0A1L8CV86"/>
<comment type="similarity">
    <text evidence="2">Belongs to the UPF0014 family.</text>
</comment>
<keyword evidence="4 6" id="KW-1133">Transmembrane helix</keyword>
<dbReference type="PANTHER" id="PTHR30028:SF0">
    <property type="entry name" value="PROTEIN ALUMINUM SENSITIVE 3"/>
    <property type="match status" value="1"/>
</dbReference>
<evidence type="ECO:0000313" key="8">
    <source>
        <dbReference type="Proteomes" id="UP000187485"/>
    </source>
</evidence>
<feature type="transmembrane region" description="Helical" evidence="6">
    <location>
        <begin position="117"/>
        <end position="137"/>
    </location>
</feature>
<evidence type="ECO:0000256" key="1">
    <source>
        <dbReference type="ARBA" id="ARBA00004141"/>
    </source>
</evidence>
<accession>A0A1L8CV86</accession>
<comment type="subcellular location">
    <subcellularLocation>
        <location evidence="1">Membrane</location>
        <topology evidence="1">Multi-pass membrane protein</topology>
    </subcellularLocation>
</comment>
<dbReference type="Proteomes" id="UP000187485">
    <property type="component" value="Unassembled WGS sequence"/>
</dbReference>
<organism evidence="7 8">
    <name type="scientific">Carboxydothermus pertinax</name>
    <dbReference type="NCBI Taxonomy" id="870242"/>
    <lineage>
        <taxon>Bacteria</taxon>
        <taxon>Bacillati</taxon>
        <taxon>Bacillota</taxon>
        <taxon>Clostridia</taxon>
        <taxon>Thermoanaerobacterales</taxon>
        <taxon>Thermoanaerobacteraceae</taxon>
        <taxon>Carboxydothermus</taxon>
    </lineage>
</organism>
<evidence type="ECO:0000256" key="3">
    <source>
        <dbReference type="ARBA" id="ARBA00022692"/>
    </source>
</evidence>
<reference evidence="8" key="1">
    <citation type="submission" date="2016-12" db="EMBL/GenBank/DDBJ databases">
        <title>Draft Genome Sequences od Carboxydothermus pertinax and islandicus, Hydrogenogenic Carboxydotrophic Bacteria.</title>
        <authorList>
            <person name="Fukuyama Y."/>
            <person name="Ohmae K."/>
            <person name="Yoneda Y."/>
            <person name="Yoshida T."/>
            <person name="Sako Y."/>
        </authorList>
    </citation>
    <scope>NUCLEOTIDE SEQUENCE [LARGE SCALE GENOMIC DNA]</scope>
    <source>
        <strain evidence="8">Ug1</strain>
    </source>
</reference>
<proteinExistence type="inferred from homology"/>
<evidence type="ECO:0000256" key="5">
    <source>
        <dbReference type="ARBA" id="ARBA00023136"/>
    </source>
</evidence>
<evidence type="ECO:0000256" key="4">
    <source>
        <dbReference type="ARBA" id="ARBA00022989"/>
    </source>
</evidence>